<name>A0A934W7S1_9BURK</name>
<feature type="domain" description="HTH lysR-type" evidence="5">
    <location>
        <begin position="1"/>
        <end position="51"/>
    </location>
</feature>
<dbReference type="InterPro" id="IPR036388">
    <property type="entry name" value="WH-like_DNA-bd_sf"/>
</dbReference>
<evidence type="ECO:0000256" key="2">
    <source>
        <dbReference type="ARBA" id="ARBA00023015"/>
    </source>
</evidence>
<comment type="similarity">
    <text evidence="1">Belongs to the LysR transcriptional regulatory family.</text>
</comment>
<accession>A0A934W7S1</accession>
<evidence type="ECO:0000256" key="3">
    <source>
        <dbReference type="ARBA" id="ARBA00023125"/>
    </source>
</evidence>
<proteinExistence type="inferred from homology"/>
<dbReference type="Gene3D" id="3.40.190.290">
    <property type="match status" value="1"/>
</dbReference>
<organism evidence="6 7">
    <name type="scientific">Noviherbaspirillum pedocola</name>
    <dbReference type="NCBI Taxonomy" id="2801341"/>
    <lineage>
        <taxon>Bacteria</taxon>
        <taxon>Pseudomonadati</taxon>
        <taxon>Pseudomonadota</taxon>
        <taxon>Betaproteobacteria</taxon>
        <taxon>Burkholderiales</taxon>
        <taxon>Oxalobacteraceae</taxon>
        <taxon>Noviherbaspirillum</taxon>
    </lineage>
</organism>
<dbReference type="SUPFAM" id="SSF46785">
    <property type="entry name" value="Winged helix' DNA-binding domain"/>
    <property type="match status" value="1"/>
</dbReference>
<keyword evidence="7" id="KW-1185">Reference proteome</keyword>
<keyword evidence="2" id="KW-0805">Transcription regulation</keyword>
<dbReference type="PANTHER" id="PTHR30126">
    <property type="entry name" value="HTH-TYPE TRANSCRIPTIONAL REGULATOR"/>
    <property type="match status" value="1"/>
</dbReference>
<dbReference type="Pfam" id="PF03466">
    <property type="entry name" value="LysR_substrate"/>
    <property type="match status" value="1"/>
</dbReference>
<dbReference type="GO" id="GO:0003700">
    <property type="term" value="F:DNA-binding transcription factor activity"/>
    <property type="evidence" value="ECO:0007669"/>
    <property type="project" value="InterPro"/>
</dbReference>
<evidence type="ECO:0000259" key="5">
    <source>
        <dbReference type="PROSITE" id="PS50931"/>
    </source>
</evidence>
<evidence type="ECO:0000313" key="6">
    <source>
        <dbReference type="EMBL" id="MBK4736705.1"/>
    </source>
</evidence>
<dbReference type="Pfam" id="PF00126">
    <property type="entry name" value="HTH_1"/>
    <property type="match status" value="1"/>
</dbReference>
<dbReference type="InterPro" id="IPR005119">
    <property type="entry name" value="LysR_subst-bd"/>
</dbReference>
<dbReference type="InterPro" id="IPR000847">
    <property type="entry name" value="LysR_HTH_N"/>
</dbReference>
<dbReference type="Gene3D" id="1.10.10.10">
    <property type="entry name" value="Winged helix-like DNA-binding domain superfamily/Winged helix DNA-binding domain"/>
    <property type="match status" value="1"/>
</dbReference>
<evidence type="ECO:0000256" key="4">
    <source>
        <dbReference type="ARBA" id="ARBA00023163"/>
    </source>
</evidence>
<dbReference type="PRINTS" id="PR00039">
    <property type="entry name" value="HTHLYSR"/>
</dbReference>
<dbReference type="EMBL" id="JAEPBG010000008">
    <property type="protein sequence ID" value="MBK4736705.1"/>
    <property type="molecule type" value="Genomic_DNA"/>
</dbReference>
<keyword evidence="3" id="KW-0238">DNA-binding</keyword>
<sequence length="293" mass="32084">MLVAVVRSTSYSHAAEQLHVSQPAISYALTKIEEHVGFPILQLEGRRSRITEAGRQLVARVESLLQQAIQVEQFAAGLKKSWRPRLRLVVDDAFPMELLLPALQLHSSEEAAAKVTLLALPATDIPKFMQERNAELAITRQLHHELQGDVLVETRYLPVAHPSHSLFAMDAPLTEEDLHDETRVVVGSNQDAPPIGAHPVRNLWTVSSLDTAEKILAKGIGFGWLPHYQVRDAIVRGELAVLPLRSSAAASACFHLVHLASSIPSTDANRLARTLHDAIALDGQSMPHLSIAA</sequence>
<comment type="caution">
    <text evidence="6">The sequence shown here is derived from an EMBL/GenBank/DDBJ whole genome shotgun (WGS) entry which is preliminary data.</text>
</comment>
<dbReference type="PROSITE" id="PS50931">
    <property type="entry name" value="HTH_LYSR"/>
    <property type="match status" value="1"/>
</dbReference>
<evidence type="ECO:0000256" key="1">
    <source>
        <dbReference type="ARBA" id="ARBA00009437"/>
    </source>
</evidence>
<evidence type="ECO:0000313" key="7">
    <source>
        <dbReference type="Proteomes" id="UP000622890"/>
    </source>
</evidence>
<reference evidence="6" key="1">
    <citation type="submission" date="2021-01" db="EMBL/GenBank/DDBJ databases">
        <title>Genome sequence of strain Noviherbaspirillum sp. DKR-6.</title>
        <authorList>
            <person name="Chaudhary D.K."/>
        </authorList>
    </citation>
    <scope>NUCLEOTIDE SEQUENCE</scope>
    <source>
        <strain evidence="6">DKR-6</strain>
    </source>
</reference>
<dbReference type="AlphaFoldDB" id="A0A934W7S1"/>
<dbReference type="PANTHER" id="PTHR30126:SF88">
    <property type="entry name" value="TRANSCRIPTIONAL REGULATOR-RELATED"/>
    <property type="match status" value="1"/>
</dbReference>
<gene>
    <name evidence="6" type="ORF">JJB74_18930</name>
</gene>
<protein>
    <submittedName>
        <fullName evidence="6">LysR family transcriptional regulator</fullName>
    </submittedName>
</protein>
<dbReference type="InterPro" id="IPR036390">
    <property type="entry name" value="WH_DNA-bd_sf"/>
</dbReference>
<dbReference type="GO" id="GO:0000976">
    <property type="term" value="F:transcription cis-regulatory region binding"/>
    <property type="evidence" value="ECO:0007669"/>
    <property type="project" value="TreeGrafter"/>
</dbReference>
<dbReference type="Proteomes" id="UP000622890">
    <property type="component" value="Unassembled WGS sequence"/>
</dbReference>
<dbReference type="SUPFAM" id="SSF53850">
    <property type="entry name" value="Periplasmic binding protein-like II"/>
    <property type="match status" value="1"/>
</dbReference>
<keyword evidence="4" id="KW-0804">Transcription</keyword>